<organism evidence="2 3">
    <name type="scientific">Methylorubrum extorquens (strain ATCC 14718 / DSM 1338 / JCM 2805 / NCIMB 9133 / AM1)</name>
    <name type="common">Methylobacterium extorquens</name>
    <dbReference type="NCBI Taxonomy" id="272630"/>
    <lineage>
        <taxon>Bacteria</taxon>
        <taxon>Pseudomonadati</taxon>
        <taxon>Pseudomonadota</taxon>
        <taxon>Alphaproteobacteria</taxon>
        <taxon>Hyphomicrobiales</taxon>
        <taxon>Methylobacteriaceae</taxon>
        <taxon>Methylorubrum</taxon>
    </lineage>
</organism>
<protein>
    <submittedName>
        <fullName evidence="2">Uncharacterized protein</fullName>
    </submittedName>
</protein>
<dbReference type="STRING" id="272630.MexAM1_META1p2978"/>
<dbReference type="HOGENOM" id="CLU_1641745_0_0_5"/>
<evidence type="ECO:0000313" key="3">
    <source>
        <dbReference type="Proteomes" id="UP000009081"/>
    </source>
</evidence>
<dbReference type="EMBL" id="CP001510">
    <property type="protein sequence ID" value="ACS40726.1"/>
    <property type="molecule type" value="Genomic_DNA"/>
</dbReference>
<dbReference type="AlphaFoldDB" id="C5AUW6"/>
<sequence>MVRALDCGSRGPPFEPGRWYHRISYGCEGVGAEPAPSSFGPGRSAGACEAVGPSSEISRASPAATRQRAGGSAMASGGDHRLRDRRARELLDFTRCPAGLLRDFRFLLGDELTRRLVAVEPAEDFHRDTPVRGACAVLKDNVEENEAALLRQRFGAFRHAR</sequence>
<keyword evidence="3" id="KW-1185">Reference proteome</keyword>
<gene>
    <name evidence="2" type="ordered locus">MexAM1_META1p2978</name>
</gene>
<evidence type="ECO:0000256" key="1">
    <source>
        <dbReference type="SAM" id="MobiDB-lite"/>
    </source>
</evidence>
<dbReference type="KEGG" id="mea:Mex_1p2978"/>
<dbReference type="Proteomes" id="UP000009081">
    <property type="component" value="Chromosome"/>
</dbReference>
<evidence type="ECO:0000313" key="2">
    <source>
        <dbReference type="EMBL" id="ACS40726.1"/>
    </source>
</evidence>
<reference evidence="2 3" key="1">
    <citation type="journal article" date="2009" name="PLoS ONE">
        <title>Methylobacterium genome sequences: a reference blueprint to investigate microbial metabolism of C1 compounds from natural and industrial sources.</title>
        <authorList>
            <person name="Vuilleumier S."/>
            <person name="Chistoserdova L."/>
            <person name="Lee M.-C."/>
            <person name="Bringel F."/>
            <person name="Lajus A."/>
            <person name="Zhou Y."/>
            <person name="Gourion B."/>
            <person name="Barbe V."/>
            <person name="Chang J."/>
            <person name="Cruveiller S."/>
            <person name="Dossat C."/>
            <person name="Gillett W."/>
            <person name="Gruffaz C."/>
            <person name="Haugen E."/>
            <person name="Hourcade E."/>
            <person name="Levy R."/>
            <person name="Mangenot S."/>
            <person name="Muller E."/>
            <person name="Nadalig T."/>
            <person name="Pagni M."/>
            <person name="Penny C."/>
            <person name="Peyraud R."/>
            <person name="Robinson D.G."/>
            <person name="Roche D."/>
            <person name="Rouy Z."/>
            <person name="Saenampechek C."/>
            <person name="Salvignol G."/>
            <person name="Vallenet D."/>
            <person name="Wu Z."/>
            <person name="Marx C.J."/>
            <person name="Vorholt J.A."/>
            <person name="Olson M.V."/>
            <person name="Kaul R."/>
            <person name="Weissenbach J."/>
            <person name="Medigue C."/>
            <person name="Lidstrom M.E."/>
        </authorList>
    </citation>
    <scope>NUCLEOTIDE SEQUENCE [LARGE SCALE GENOMIC DNA]</scope>
    <source>
        <strain evidence="3">ATCC 14718 / DSM 1338 / JCM 2805 / NCIMB 9133 / AM1</strain>
    </source>
</reference>
<feature type="region of interest" description="Disordered" evidence="1">
    <location>
        <begin position="50"/>
        <end position="81"/>
    </location>
</feature>
<proteinExistence type="predicted"/>
<name>C5AUW6_METEA</name>
<accession>C5AUW6</accession>